<keyword evidence="1" id="KW-1133">Transmembrane helix</keyword>
<dbReference type="Pfam" id="PF10756">
    <property type="entry name" value="bPH_6"/>
    <property type="match status" value="1"/>
</dbReference>
<keyword evidence="1" id="KW-0812">Transmembrane</keyword>
<gene>
    <name evidence="3" type="ORF">CCE01nite_35430</name>
</gene>
<accession>A0A4Y3L1J1</accession>
<evidence type="ECO:0000256" key="1">
    <source>
        <dbReference type="SAM" id="Phobius"/>
    </source>
</evidence>
<reference evidence="3" key="1">
    <citation type="submission" date="2019-06" db="EMBL/GenBank/DDBJ databases">
        <title>Whole genome shotgun sequence of Cellulomonas cellasea NBRC 3753.</title>
        <authorList>
            <person name="Hosoyama A."/>
            <person name="Uohara A."/>
            <person name="Ohji S."/>
            <person name="Ichikawa N."/>
        </authorList>
    </citation>
    <scope>NUCLEOTIDE SEQUENCE [LARGE SCALE GENOMIC DNA]</scope>
    <source>
        <strain evidence="3">NBRC 3753</strain>
    </source>
</reference>
<keyword evidence="1" id="KW-0472">Membrane</keyword>
<name>A0A4Y3L1J1_9CELL</name>
<keyword evidence="4" id="KW-1185">Reference proteome</keyword>
<feature type="transmembrane region" description="Helical" evidence="1">
    <location>
        <begin position="183"/>
        <end position="203"/>
    </location>
</feature>
<sequence>MGAAGDVVFRPRFGQVMTVGTVVVCAIALVTTLVDDPGAAVRLAPGLALASVLVWALFGRPAVVVHAGGVRLENVLRTIELPWPSVQRIDTKYALTLVTAYGVYAAWAAPAPSRSLAARADRERLGRHLPESTYGLGGVRPGDLPGTPSGDVAALVRHRWEELRDAGHLDDPRLEREKPVTRWNVAPVVSTAVLAVLTTAAVVL</sequence>
<feature type="transmembrane region" description="Helical" evidence="1">
    <location>
        <begin position="39"/>
        <end position="58"/>
    </location>
</feature>
<comment type="caution">
    <text evidence="3">The sequence shown here is derived from an EMBL/GenBank/DDBJ whole genome shotgun (WGS) entry which is preliminary data.</text>
</comment>
<evidence type="ECO:0000313" key="4">
    <source>
        <dbReference type="Proteomes" id="UP000317046"/>
    </source>
</evidence>
<evidence type="ECO:0000313" key="3">
    <source>
        <dbReference type="EMBL" id="GEA89594.1"/>
    </source>
</evidence>
<feature type="domain" description="Low molecular weight protein antigen 6 PH" evidence="2">
    <location>
        <begin position="60"/>
        <end position="109"/>
    </location>
</feature>
<feature type="transmembrane region" description="Helical" evidence="1">
    <location>
        <begin position="12"/>
        <end position="33"/>
    </location>
</feature>
<evidence type="ECO:0000259" key="2">
    <source>
        <dbReference type="Pfam" id="PF10756"/>
    </source>
</evidence>
<dbReference type="EMBL" id="BJLR01000033">
    <property type="protein sequence ID" value="GEA89594.1"/>
    <property type="molecule type" value="Genomic_DNA"/>
</dbReference>
<proteinExistence type="predicted"/>
<dbReference type="Proteomes" id="UP000317046">
    <property type="component" value="Unassembled WGS sequence"/>
</dbReference>
<dbReference type="InterPro" id="IPR019692">
    <property type="entry name" value="CFP-6_PH"/>
</dbReference>
<dbReference type="AlphaFoldDB" id="A0A4Y3L1J1"/>
<protein>
    <recommendedName>
        <fullName evidence="2">Low molecular weight protein antigen 6 PH domain-containing protein</fullName>
    </recommendedName>
</protein>
<organism evidence="3 4">
    <name type="scientific">Cellulomonas cellasea</name>
    <dbReference type="NCBI Taxonomy" id="43670"/>
    <lineage>
        <taxon>Bacteria</taxon>
        <taxon>Bacillati</taxon>
        <taxon>Actinomycetota</taxon>
        <taxon>Actinomycetes</taxon>
        <taxon>Micrococcales</taxon>
        <taxon>Cellulomonadaceae</taxon>
        <taxon>Cellulomonas</taxon>
    </lineage>
</organism>
<dbReference type="RefSeq" id="WP_034631885.1">
    <property type="nucleotide sequence ID" value="NZ_BJLR01000033.1"/>
</dbReference>